<dbReference type="Pfam" id="PF00753">
    <property type="entry name" value="Lactamase_B"/>
    <property type="match status" value="1"/>
</dbReference>
<dbReference type="Gene3D" id="3.30.1050.10">
    <property type="entry name" value="SCP2 sterol-binding domain"/>
    <property type="match status" value="1"/>
</dbReference>
<evidence type="ECO:0000313" key="7">
    <source>
        <dbReference type="Proteomes" id="UP000321886"/>
    </source>
</evidence>
<dbReference type="InterPro" id="IPR029229">
    <property type="entry name" value="Alkyl_sulf_C"/>
</dbReference>
<feature type="domain" description="Metallo-beta-lactamase" evidence="5">
    <location>
        <begin position="118"/>
        <end position="342"/>
    </location>
</feature>
<dbReference type="InterPro" id="IPR052195">
    <property type="entry name" value="Bact_Alkyl/Aryl-Sulfatase"/>
</dbReference>
<dbReference type="SUPFAM" id="SSF55718">
    <property type="entry name" value="SCP-like"/>
    <property type="match status" value="1"/>
</dbReference>
<evidence type="ECO:0000256" key="2">
    <source>
        <dbReference type="ARBA" id="ARBA00022801"/>
    </source>
</evidence>
<sequence>MEQNEKEKMGAAFTPLRKHATRKTQKINELIKKSIPWEKLKIEQEWAVRNALKSVSLPVIKPDDSLLPVWDLKRYEFLLKDKLPPSVNPKLWYQGKLNLNAGLFQVTENIYQVRGYDLANLSIIRGKTGWIVIDCLTSKETAEAAFELIDSYFGEFPVSAIIFSHSHVDHYGGVDGVLNSGTTDDVKIYAPSGFLSAALEENVTAGVAMSRRGFYMYGEVLPRGEKGQVDSGIGKYVSTGVVTLVNSAEEISPLKNEPYVEKVIDGVRVQFQITPDTEAPAEMNTYFPEEKSLCIAENCTASLHNIYTLRGAEVRDPVAWAKYIQQAIELFGDTMTYVFEVHNWPRHGKEYCIDYMEKQRDMYQYINDQTLRLINQGYTIDQVGRMVTFPESLKDEWFNSSFYGTVNHNSKAVYQKYMGWYNGNPVDLNKLLPEESSKKYVDFMGGEDEVIKKAKESFREGDYQWVAEVTKHVIFANPSNKKAKYLCADALEQLGYIAESGPWRNEYLMGAQELRYGIIPIQQSTITTEVLDIMTLEQVLNMLSIRINGLIAGEYDFKLNFIIPDRKEEALTEIRRGIFRYLTNELKEGQVKVIMSKETLYELATTNNRPSPSSIKVIGDIQKWHQFLWALDQIDTDFPIMTPLNRKRISDF</sequence>
<dbReference type="RefSeq" id="WP_246139248.1">
    <property type="nucleotide sequence ID" value="NZ_BJYD01000004.1"/>
</dbReference>
<evidence type="ECO:0000259" key="5">
    <source>
        <dbReference type="SMART" id="SM00849"/>
    </source>
</evidence>
<keyword evidence="3" id="KW-0862">Zinc</keyword>
<evidence type="ECO:0000256" key="3">
    <source>
        <dbReference type="ARBA" id="ARBA00022833"/>
    </source>
</evidence>
<dbReference type="Proteomes" id="UP000321886">
    <property type="component" value="Unassembled WGS sequence"/>
</dbReference>
<comment type="caution">
    <text evidence="6">The sequence shown here is derived from an EMBL/GenBank/DDBJ whole genome shotgun (WGS) entry which is preliminary data.</text>
</comment>
<dbReference type="Gene3D" id="3.60.15.30">
    <property type="entry name" value="Metallo-beta-lactamase domain"/>
    <property type="match status" value="1"/>
</dbReference>
<dbReference type="GO" id="GO:0018909">
    <property type="term" value="P:dodecyl sulfate metabolic process"/>
    <property type="evidence" value="ECO:0007669"/>
    <property type="project" value="InterPro"/>
</dbReference>
<accession>A0A511WM63</accession>
<dbReference type="EMBL" id="BJYD01000004">
    <property type="protein sequence ID" value="GEN52224.1"/>
    <property type="molecule type" value="Genomic_DNA"/>
</dbReference>
<dbReference type="InterPro" id="IPR038536">
    <property type="entry name" value="Alkyl/aryl-sulf_dimr_sf"/>
</dbReference>
<evidence type="ECO:0000256" key="1">
    <source>
        <dbReference type="ARBA" id="ARBA00022723"/>
    </source>
</evidence>
<dbReference type="CDD" id="cd07710">
    <property type="entry name" value="arylsulfatase_Sdsa1-like_MBL-fold"/>
    <property type="match status" value="1"/>
</dbReference>
<keyword evidence="7" id="KW-1185">Reference proteome</keyword>
<dbReference type="AlphaFoldDB" id="A0A511WM63"/>
<dbReference type="SMART" id="SM00849">
    <property type="entry name" value="Lactamase_B"/>
    <property type="match status" value="1"/>
</dbReference>
<proteinExistence type="inferred from homology"/>
<dbReference type="InterPro" id="IPR029228">
    <property type="entry name" value="Alkyl_sulf_dimr"/>
</dbReference>
<dbReference type="PANTHER" id="PTHR43223:SF1">
    <property type="entry name" value="ALKYL_ARYL-SULFATASE BDS1"/>
    <property type="match status" value="1"/>
</dbReference>
<dbReference type="GO" id="GO:0046872">
    <property type="term" value="F:metal ion binding"/>
    <property type="evidence" value="ECO:0007669"/>
    <property type="project" value="UniProtKB-KW"/>
</dbReference>
<reference evidence="6 7" key="1">
    <citation type="submission" date="2019-07" db="EMBL/GenBank/DDBJ databases">
        <title>Whole genome shotgun sequence of Halobacillus faecis NBRC 103569.</title>
        <authorList>
            <person name="Hosoyama A."/>
            <person name="Uohara A."/>
            <person name="Ohji S."/>
            <person name="Ichikawa N."/>
        </authorList>
    </citation>
    <scope>NUCLEOTIDE SEQUENCE [LARGE SCALE GENOMIC DNA]</scope>
    <source>
        <strain evidence="6 7">NBRC 103569</strain>
    </source>
</reference>
<evidence type="ECO:0000256" key="4">
    <source>
        <dbReference type="ARBA" id="ARBA00033751"/>
    </source>
</evidence>
<organism evidence="6 7">
    <name type="scientific">Halobacillus faecis</name>
    <dbReference type="NCBI Taxonomy" id="360184"/>
    <lineage>
        <taxon>Bacteria</taxon>
        <taxon>Bacillati</taxon>
        <taxon>Bacillota</taxon>
        <taxon>Bacilli</taxon>
        <taxon>Bacillales</taxon>
        <taxon>Bacillaceae</taxon>
        <taxon>Halobacillus</taxon>
    </lineage>
</organism>
<keyword evidence="1" id="KW-0479">Metal-binding</keyword>
<keyword evidence="2" id="KW-0378">Hydrolase</keyword>
<dbReference type="InterPro" id="IPR036866">
    <property type="entry name" value="RibonucZ/Hydroxyglut_hydro"/>
</dbReference>
<dbReference type="InterPro" id="IPR001279">
    <property type="entry name" value="Metallo-B-lactamas"/>
</dbReference>
<dbReference type="GO" id="GO:0018741">
    <property type="term" value="F:linear primary-alkylsulfatase activity"/>
    <property type="evidence" value="ECO:0007669"/>
    <property type="project" value="InterPro"/>
</dbReference>
<dbReference type="Pfam" id="PF14864">
    <property type="entry name" value="Alkyl_sulf_C"/>
    <property type="match status" value="1"/>
</dbReference>
<evidence type="ECO:0000313" key="6">
    <source>
        <dbReference type="EMBL" id="GEN52224.1"/>
    </source>
</evidence>
<comment type="similarity">
    <text evidence="4">Belongs to the metallo-beta-lactamase superfamily. Type III sulfatase family.</text>
</comment>
<dbReference type="InterPro" id="IPR036527">
    <property type="entry name" value="SCP2_sterol-bd_dom_sf"/>
</dbReference>
<name>A0A511WM63_9BACI</name>
<dbReference type="SUPFAM" id="SSF56281">
    <property type="entry name" value="Metallo-hydrolase/oxidoreductase"/>
    <property type="match status" value="1"/>
</dbReference>
<dbReference type="InterPro" id="IPR044097">
    <property type="entry name" value="Bds1/SdsA1_MBL-fold"/>
</dbReference>
<gene>
    <name evidence="6" type="primary">sepA</name>
    <name evidence="6" type="ORF">HFA01_04860</name>
</gene>
<dbReference type="PANTHER" id="PTHR43223">
    <property type="entry name" value="ALKYL/ARYL-SULFATASE"/>
    <property type="match status" value="1"/>
</dbReference>
<dbReference type="Pfam" id="PF14863">
    <property type="entry name" value="Alkyl_sulf_dimr"/>
    <property type="match status" value="1"/>
</dbReference>
<dbReference type="Gene3D" id="1.25.40.880">
    <property type="entry name" value="Alkyl sulfatase, dimerisation domain"/>
    <property type="match status" value="1"/>
</dbReference>
<dbReference type="GO" id="GO:0046983">
    <property type="term" value="F:protein dimerization activity"/>
    <property type="evidence" value="ECO:0007669"/>
    <property type="project" value="InterPro"/>
</dbReference>
<protein>
    <submittedName>
        <fullName evidence="6">Alkyl sulfatase</fullName>
    </submittedName>
</protein>